<feature type="compositionally biased region" description="Low complexity" evidence="1">
    <location>
        <begin position="534"/>
        <end position="547"/>
    </location>
</feature>
<feature type="compositionally biased region" description="Polar residues" evidence="1">
    <location>
        <begin position="713"/>
        <end position="724"/>
    </location>
</feature>
<evidence type="ECO:0000256" key="1">
    <source>
        <dbReference type="SAM" id="MobiDB-lite"/>
    </source>
</evidence>
<feature type="compositionally biased region" description="Basic and acidic residues" evidence="1">
    <location>
        <begin position="569"/>
        <end position="582"/>
    </location>
</feature>
<accession>A0AAD9PEL4</accession>
<feature type="region of interest" description="Disordered" evidence="1">
    <location>
        <begin position="332"/>
        <end position="765"/>
    </location>
</feature>
<feature type="compositionally biased region" description="Polar residues" evidence="1">
    <location>
        <begin position="99"/>
        <end position="111"/>
    </location>
</feature>
<dbReference type="AlphaFoldDB" id="A0AAD9PEL4"/>
<keyword evidence="3" id="KW-1185">Reference proteome</keyword>
<gene>
    <name evidence="2" type="ORF">NP493_13g00001</name>
</gene>
<feature type="compositionally biased region" description="Basic and acidic residues" evidence="1">
    <location>
        <begin position="362"/>
        <end position="377"/>
    </location>
</feature>
<evidence type="ECO:0000313" key="2">
    <source>
        <dbReference type="EMBL" id="KAK2193372.1"/>
    </source>
</evidence>
<feature type="region of interest" description="Disordered" evidence="1">
    <location>
        <begin position="187"/>
        <end position="318"/>
    </location>
</feature>
<feature type="compositionally biased region" description="Basic and acidic residues" evidence="1">
    <location>
        <begin position="451"/>
        <end position="462"/>
    </location>
</feature>
<evidence type="ECO:0000313" key="3">
    <source>
        <dbReference type="Proteomes" id="UP001209878"/>
    </source>
</evidence>
<organism evidence="2 3">
    <name type="scientific">Ridgeia piscesae</name>
    <name type="common">Tubeworm</name>
    <dbReference type="NCBI Taxonomy" id="27915"/>
    <lineage>
        <taxon>Eukaryota</taxon>
        <taxon>Metazoa</taxon>
        <taxon>Spiralia</taxon>
        <taxon>Lophotrochozoa</taxon>
        <taxon>Annelida</taxon>
        <taxon>Polychaeta</taxon>
        <taxon>Sedentaria</taxon>
        <taxon>Canalipalpata</taxon>
        <taxon>Sabellida</taxon>
        <taxon>Siboglinidae</taxon>
        <taxon>Ridgeia</taxon>
    </lineage>
</organism>
<feature type="compositionally biased region" description="Low complexity" evidence="1">
    <location>
        <begin position="741"/>
        <end position="751"/>
    </location>
</feature>
<feature type="compositionally biased region" description="Basic and acidic residues" evidence="1">
    <location>
        <begin position="754"/>
        <end position="765"/>
    </location>
</feature>
<name>A0AAD9PEL4_RIDPI</name>
<feature type="compositionally biased region" description="Basic and acidic residues" evidence="1">
    <location>
        <begin position="309"/>
        <end position="318"/>
    </location>
</feature>
<feature type="compositionally biased region" description="Acidic residues" evidence="1">
    <location>
        <begin position="678"/>
        <end position="693"/>
    </location>
</feature>
<reference evidence="2" key="1">
    <citation type="journal article" date="2023" name="Mol. Biol. Evol.">
        <title>Third-Generation Sequencing Reveals the Adaptive Role of the Epigenome in Three Deep-Sea Polychaetes.</title>
        <authorList>
            <person name="Perez M."/>
            <person name="Aroh O."/>
            <person name="Sun Y."/>
            <person name="Lan Y."/>
            <person name="Juniper S.K."/>
            <person name="Young C.R."/>
            <person name="Angers B."/>
            <person name="Qian P.Y."/>
        </authorList>
    </citation>
    <scope>NUCLEOTIDE SEQUENCE</scope>
    <source>
        <strain evidence="2">R07B-5</strain>
    </source>
</reference>
<dbReference type="EMBL" id="JAODUO010000013">
    <property type="protein sequence ID" value="KAK2193372.1"/>
    <property type="molecule type" value="Genomic_DNA"/>
</dbReference>
<proteinExistence type="predicted"/>
<feature type="compositionally biased region" description="Basic and acidic residues" evidence="1">
    <location>
        <begin position="503"/>
        <end position="533"/>
    </location>
</feature>
<feature type="compositionally biased region" description="Basic and acidic residues" evidence="1">
    <location>
        <begin position="482"/>
        <end position="494"/>
    </location>
</feature>
<protein>
    <submittedName>
        <fullName evidence="2">Uncharacterized protein</fullName>
    </submittedName>
</protein>
<sequence>MTPALKKLPPIVSDTYTVETESETHTDVIDSQQFLDDSYTEESDTVSEYPATTESSETLSSSGFEDTHAKYTVTDATPDAEQKLSGSRKQKPDEDTARESTSNEGQSSPNDTRTREISKTVRYKEKKSSSSDVTTEQLMEEAITGDDGITVRSHEAEEERHQKEQEERIDMTASVVVVGGIKMEDEERSVKYEEAESTRKETKTEEEITDTDGTVLGRCRSKYIQHTHSSDSHSMSSRRTALSTDDPTDVTDTPDPSQASTTLSEDGIILGGASVLSDISEADENDPAACGDFDTSPEANAMRNAQRKKGTDGGKCKVITGRDECCEAGMKPAAAGGREQTWAGPSSGHTSTDDEGIFSQQEDVHQSEPEPWGEGRHVNAHQTGAISGSGDSDKVLSQPSVDVPNPGAQSQPCLPGGLDRSSPSRMAEEQRSVSGPHSCRGNEEENPSNAARREQTREKKSENPIYASRGDDGLEATVDTVEQVRKTTYERSHVSSESASVSERQRTGEGGDVVERVQQSERTEEMVHAETRTRVSTSMSVVDTVSTNDIHIETPQKTQDIMVDVDSDDSLKQMQDEAKDSQDNITDDTPGTEECPTSGVDSKEIDSGDISDNDDGSSSSSSNVGETKLGVYTGDTCGDTTEVSEVPPDDSELIKPASDMIPQPDDETECHRDKAEPEQSEEQSPDTDDECTADDTPKVIGDSDTTPCKDNHTQPATTTDSDVITSEEPDTRDGQREKTKPVSPVSPVSPVNLSERKGRSLGDLSRLDDFVEEGDMKKEGREAGRRVSRRDVHEAMRTLKQVRCGCIF</sequence>
<dbReference type="Proteomes" id="UP001209878">
    <property type="component" value="Unassembled WGS sequence"/>
</dbReference>
<feature type="compositionally biased region" description="Basic and acidic residues" evidence="1">
    <location>
        <begin position="187"/>
        <end position="206"/>
    </location>
</feature>
<feature type="compositionally biased region" description="Basic and acidic residues" evidence="1">
    <location>
        <begin position="112"/>
        <end position="129"/>
    </location>
</feature>
<feature type="compositionally biased region" description="Polar residues" evidence="1">
    <location>
        <begin position="380"/>
        <end position="400"/>
    </location>
</feature>
<feature type="compositionally biased region" description="Basic and acidic residues" evidence="1">
    <location>
        <begin position="152"/>
        <end position="170"/>
    </location>
</feature>
<feature type="compositionally biased region" description="Low complexity" evidence="1">
    <location>
        <begin position="52"/>
        <end position="62"/>
    </location>
</feature>
<comment type="caution">
    <text evidence="2">The sequence shown here is derived from an EMBL/GenBank/DDBJ whole genome shotgun (WGS) entry which is preliminary data.</text>
</comment>
<feature type="region of interest" description="Disordered" evidence="1">
    <location>
        <begin position="18"/>
        <end position="174"/>
    </location>
</feature>
<feature type="compositionally biased region" description="Basic and acidic residues" evidence="1">
    <location>
        <begin position="729"/>
        <end position="740"/>
    </location>
</feature>